<evidence type="ECO:0000256" key="10">
    <source>
        <dbReference type="RuleBase" id="RU363035"/>
    </source>
</evidence>
<keyword evidence="4 10" id="KW-0547">Nucleotide-binding</keyword>
<dbReference type="InterPro" id="IPR055416">
    <property type="entry name" value="RBD_LARS1"/>
</dbReference>
<evidence type="ECO:0000256" key="4">
    <source>
        <dbReference type="ARBA" id="ARBA00022741"/>
    </source>
</evidence>
<dbReference type="EC" id="6.1.1.4" evidence="2"/>
<dbReference type="STRING" id="10195.A0A3M7SCI9"/>
<comment type="similarity">
    <text evidence="1 10">Belongs to the class-I aminoacyl-tRNA synthetase family.</text>
</comment>
<dbReference type="GO" id="GO:0005524">
    <property type="term" value="F:ATP binding"/>
    <property type="evidence" value="ECO:0007669"/>
    <property type="project" value="UniProtKB-KW"/>
</dbReference>
<dbReference type="InterPro" id="IPR013155">
    <property type="entry name" value="M/V/L/I-tRNA-synth_anticd-bd"/>
</dbReference>
<evidence type="ECO:0000256" key="8">
    <source>
        <dbReference type="ARBA" id="ARBA00030520"/>
    </source>
</evidence>
<evidence type="ECO:0000256" key="9">
    <source>
        <dbReference type="ARBA" id="ARBA00047469"/>
    </source>
</evidence>
<dbReference type="Gene3D" id="3.40.50.620">
    <property type="entry name" value="HUPs"/>
    <property type="match status" value="1"/>
</dbReference>
<dbReference type="AlphaFoldDB" id="A0A3M7SCI9"/>
<feature type="domain" description="Aminoacyl-tRNA synthetase class Ia" evidence="11">
    <location>
        <begin position="20"/>
        <end position="100"/>
    </location>
</feature>
<accession>A0A3M7SCI9</accession>
<protein>
    <recommendedName>
        <fullName evidence="2">leucine--tRNA ligase</fullName>
        <ecNumber evidence="2">6.1.1.4</ecNumber>
    </recommendedName>
    <alternativeName>
        <fullName evidence="8">Leucyl-tRNA synthetase</fullName>
    </alternativeName>
</protein>
<dbReference type="PROSITE" id="PS00178">
    <property type="entry name" value="AA_TRNA_LIGASE_I"/>
    <property type="match status" value="1"/>
</dbReference>
<gene>
    <name evidence="15" type="ORF">BpHYR1_008332</name>
</gene>
<dbReference type="SUPFAM" id="SSF52374">
    <property type="entry name" value="Nucleotidylyl transferase"/>
    <property type="match status" value="1"/>
</dbReference>
<keyword evidence="6 10" id="KW-0648">Protein biosynthesis</keyword>
<dbReference type="InterPro" id="IPR001412">
    <property type="entry name" value="aa-tRNA-synth_I_CS"/>
</dbReference>
<dbReference type="GO" id="GO:0006429">
    <property type="term" value="P:leucyl-tRNA aminoacylation"/>
    <property type="evidence" value="ECO:0007669"/>
    <property type="project" value="InterPro"/>
</dbReference>
<feature type="domain" description="Methionyl/Leucyl tRNA synthetase" evidence="13">
    <location>
        <begin position="668"/>
        <end position="754"/>
    </location>
</feature>
<dbReference type="Gene3D" id="3.90.740.10">
    <property type="entry name" value="Valyl/Leucyl/Isoleucyl-tRNA synthetase, editing domain"/>
    <property type="match status" value="1"/>
</dbReference>
<organism evidence="15 16">
    <name type="scientific">Brachionus plicatilis</name>
    <name type="common">Marine rotifer</name>
    <name type="synonym">Brachionus muelleri</name>
    <dbReference type="NCBI Taxonomy" id="10195"/>
    <lineage>
        <taxon>Eukaryota</taxon>
        <taxon>Metazoa</taxon>
        <taxon>Spiralia</taxon>
        <taxon>Gnathifera</taxon>
        <taxon>Rotifera</taxon>
        <taxon>Eurotatoria</taxon>
        <taxon>Monogononta</taxon>
        <taxon>Pseudotrocha</taxon>
        <taxon>Ploima</taxon>
        <taxon>Brachionidae</taxon>
        <taxon>Brachionus</taxon>
    </lineage>
</organism>
<evidence type="ECO:0000256" key="6">
    <source>
        <dbReference type="ARBA" id="ARBA00022917"/>
    </source>
</evidence>
<dbReference type="Proteomes" id="UP000276133">
    <property type="component" value="Unassembled WGS sequence"/>
</dbReference>
<dbReference type="NCBIfam" id="NF008957">
    <property type="entry name" value="PRK12300.1"/>
    <property type="match status" value="1"/>
</dbReference>
<keyword evidence="16" id="KW-1185">Reference proteome</keyword>
<evidence type="ECO:0000313" key="16">
    <source>
        <dbReference type="Proteomes" id="UP000276133"/>
    </source>
</evidence>
<evidence type="ECO:0000259" key="11">
    <source>
        <dbReference type="Pfam" id="PF00133"/>
    </source>
</evidence>
<evidence type="ECO:0000256" key="1">
    <source>
        <dbReference type="ARBA" id="ARBA00005594"/>
    </source>
</evidence>
<dbReference type="Pfam" id="PF00133">
    <property type="entry name" value="tRNA-synt_1"/>
    <property type="match status" value="1"/>
</dbReference>
<dbReference type="SUPFAM" id="SSF47323">
    <property type="entry name" value="Anticodon-binding domain of a subclass of class I aminoacyl-tRNA synthetases"/>
    <property type="match status" value="1"/>
</dbReference>
<dbReference type="InterPro" id="IPR014729">
    <property type="entry name" value="Rossmann-like_a/b/a_fold"/>
</dbReference>
<dbReference type="Gene3D" id="1.10.730.10">
    <property type="entry name" value="Isoleucyl-tRNA Synthetase, Domain 1"/>
    <property type="match status" value="1"/>
</dbReference>
<dbReference type="InterPro" id="IPR004493">
    <property type="entry name" value="Leu-tRNA-synth_Ia_arc/euk"/>
</dbReference>
<sequence>MEAKKSNAKLNAMLQIENDIQSKWENEKIFEEEAPNNGQEKYMVTFPYPYMNGRLHLGHIFTLAKCEFAVGYQRLLNKKCLFPFGFHCTGMPIKAAADKLTREMIDFGYPPNFPQDEIVEAIEEEVKELEIKDKSKSKKSKAVAKSGNAKYQWQIMQSIGLDDEEIKKFADPIHWIRYFSPAAMDDLKLMGLKTDWRRSFVTTDVNPYYDSFVRWQFNVLKKKEKIRYGKRYTIYSPKDGQPCMDHDRSSGENVGPQEYTLIKLKVIQDPLPEKLKQFNHKPIYLVAATLRPETMYGQTNCWVHPDIKYALFETVDSEYFISTRRAARNMSFQNFTHDWGKVNFLAEISGQEIMGIKLKAPLSSLECVYSLPMMTIKEDKGTGIVTSVPSDSPDDFAALTDLKKKKPFREKYNISDDMVLPFDPIPIMNIEGLGTLAAPKVCEDLKIQSQNETAKLIEAKEKVYLKGFYEGVLIVGPYAGKKVQEVKKTIQSEMIEKNEAKIYQEPEKQVVSRSGDECVVALCNQWYLDYGNEEWKNQVRDALKNVDTYHEESRRNFEATLDWLEGHACSRSFGLGTKLPWDPQYLIESLSDSTIYMAYYTISHYLQSDLYGNQPGLANLKSDELSDEFWNFIFFQNQPVPANLEAKKDVLVKMKKEFDFWYPVDLRTSGKDLIPNHLTYFLYNHCAIWDQEPAKWPKSIRANGHLLLNSEKMSKSTGNFLTLTDAIQKYSADGMRMTLADAGDSVEDANFVETVAEANLLRLYAFNEWCKDLIENKATLRGEDSPLETYADKVFQSEINKTIIETKKHFDAMMYKEALKTGFFELQAARDRYREVSETMHFGLISQFIKVQLVLLAPICPHITEHIWLNVLKSDHSIMKELWPQAGPVDEGLVNSAHYLMEAAHEFRNRQKSFSQVKTKGKSKEAEKPVQTHPVKGAIFVAKNYPTWQQIILDTLKTVYTSNNNSFPDNKAILAELAKREELKKFQKKVMPFVAFTKDQVLKKGSHCLNHTLDFDEFDILQINLKYLQNTLQLNELRVFYTTDEEANASKLNIDDIVPGKPVIFYQ</sequence>
<keyword evidence="3 10" id="KW-0436">Ligase</keyword>
<dbReference type="CDD" id="cd07959">
    <property type="entry name" value="Anticodon_Ia_Leu_AEc"/>
    <property type="match status" value="1"/>
</dbReference>
<evidence type="ECO:0000259" key="13">
    <source>
        <dbReference type="Pfam" id="PF09334"/>
    </source>
</evidence>
<dbReference type="GO" id="GO:0004823">
    <property type="term" value="F:leucine-tRNA ligase activity"/>
    <property type="evidence" value="ECO:0007669"/>
    <property type="project" value="UniProtKB-EC"/>
</dbReference>
<dbReference type="SUPFAM" id="SSF50677">
    <property type="entry name" value="ValRS/IleRS/LeuRS editing domain"/>
    <property type="match status" value="1"/>
</dbReference>
<dbReference type="InterPro" id="IPR009080">
    <property type="entry name" value="tRNAsynth_Ia_anticodon-bd"/>
</dbReference>
<dbReference type="GO" id="GO:0002161">
    <property type="term" value="F:aminoacyl-tRNA deacylase activity"/>
    <property type="evidence" value="ECO:0007669"/>
    <property type="project" value="InterPro"/>
</dbReference>
<dbReference type="OrthoDB" id="10249672at2759"/>
<feature type="domain" description="Methionyl/Valyl/Leucyl/Isoleucyl-tRNA synthetase anticodon-binding" evidence="12">
    <location>
        <begin position="792"/>
        <end position="909"/>
    </location>
</feature>
<reference evidence="15 16" key="1">
    <citation type="journal article" date="2018" name="Sci. Rep.">
        <title>Genomic signatures of local adaptation to the degree of environmental predictability in rotifers.</title>
        <authorList>
            <person name="Franch-Gras L."/>
            <person name="Hahn C."/>
            <person name="Garcia-Roger E.M."/>
            <person name="Carmona M.J."/>
            <person name="Serra M."/>
            <person name="Gomez A."/>
        </authorList>
    </citation>
    <scope>NUCLEOTIDE SEQUENCE [LARGE SCALE GENOMIC DNA]</scope>
    <source>
        <strain evidence="15">HYR1</strain>
    </source>
</reference>
<dbReference type="PANTHER" id="PTHR45794">
    <property type="entry name" value="LEUCYL-TRNA SYNTHETASE"/>
    <property type="match status" value="1"/>
</dbReference>
<evidence type="ECO:0000256" key="5">
    <source>
        <dbReference type="ARBA" id="ARBA00022840"/>
    </source>
</evidence>
<comment type="catalytic activity">
    <reaction evidence="9">
        <text>tRNA(Leu) + L-leucine + ATP = L-leucyl-tRNA(Leu) + AMP + diphosphate</text>
        <dbReference type="Rhea" id="RHEA:11688"/>
        <dbReference type="Rhea" id="RHEA-COMP:9613"/>
        <dbReference type="Rhea" id="RHEA-COMP:9622"/>
        <dbReference type="ChEBI" id="CHEBI:30616"/>
        <dbReference type="ChEBI" id="CHEBI:33019"/>
        <dbReference type="ChEBI" id="CHEBI:57427"/>
        <dbReference type="ChEBI" id="CHEBI:78442"/>
        <dbReference type="ChEBI" id="CHEBI:78494"/>
        <dbReference type="ChEBI" id="CHEBI:456215"/>
        <dbReference type="EC" id="6.1.1.4"/>
    </reaction>
</comment>
<dbReference type="PANTHER" id="PTHR45794:SF1">
    <property type="entry name" value="LEUCINE--TRNA LIGASE, CYTOPLASMIC"/>
    <property type="match status" value="1"/>
</dbReference>
<evidence type="ECO:0000259" key="12">
    <source>
        <dbReference type="Pfam" id="PF08264"/>
    </source>
</evidence>
<dbReference type="FunFam" id="3.90.740.10:FF:000001">
    <property type="entry name" value="Leucine--tRNA ligase, cytoplasmic"/>
    <property type="match status" value="1"/>
</dbReference>
<keyword evidence="15" id="KW-0378">Hydrolase</keyword>
<dbReference type="EMBL" id="REGN01001625">
    <property type="protein sequence ID" value="RNA33506.1"/>
    <property type="molecule type" value="Genomic_DNA"/>
</dbReference>
<proteinExistence type="inferred from homology"/>
<evidence type="ECO:0000256" key="2">
    <source>
        <dbReference type="ARBA" id="ARBA00013164"/>
    </source>
</evidence>
<dbReference type="InterPro" id="IPR002300">
    <property type="entry name" value="aa-tRNA-synth_Ia"/>
</dbReference>
<evidence type="ECO:0000259" key="14">
    <source>
        <dbReference type="Pfam" id="PF24810"/>
    </source>
</evidence>
<dbReference type="Pfam" id="PF09334">
    <property type="entry name" value="tRNA-synt_1g"/>
    <property type="match status" value="1"/>
</dbReference>
<dbReference type="Pfam" id="PF08264">
    <property type="entry name" value="Anticodon_1"/>
    <property type="match status" value="1"/>
</dbReference>
<keyword evidence="7 10" id="KW-0030">Aminoacyl-tRNA synthetase</keyword>
<dbReference type="InterPro" id="IPR015413">
    <property type="entry name" value="Methionyl/Leucyl_tRNA_Synth"/>
</dbReference>
<evidence type="ECO:0000313" key="15">
    <source>
        <dbReference type="EMBL" id="RNA33506.1"/>
    </source>
</evidence>
<evidence type="ECO:0000256" key="3">
    <source>
        <dbReference type="ARBA" id="ARBA00022598"/>
    </source>
</evidence>
<keyword evidence="5 10" id="KW-0067">ATP-binding</keyword>
<feature type="domain" description="Leucine--tRNA ligase RagD-binding" evidence="14">
    <location>
        <begin position="941"/>
        <end position="1014"/>
    </location>
</feature>
<dbReference type="Pfam" id="PF24810">
    <property type="entry name" value="RBD_LARS1"/>
    <property type="match status" value="1"/>
</dbReference>
<dbReference type="InterPro" id="IPR009008">
    <property type="entry name" value="Val/Leu/Ile-tRNA-synth_edit"/>
</dbReference>
<comment type="caution">
    <text evidence="15">The sequence shown here is derived from an EMBL/GenBank/DDBJ whole genome shotgun (WGS) entry which is preliminary data.</text>
</comment>
<evidence type="ECO:0000256" key="7">
    <source>
        <dbReference type="ARBA" id="ARBA00023146"/>
    </source>
</evidence>
<name>A0A3M7SCI9_BRAPC</name>
<dbReference type="NCBIfam" id="TIGR00395">
    <property type="entry name" value="leuS_arch"/>
    <property type="match status" value="1"/>
</dbReference>